<dbReference type="RefSeq" id="WP_108001389.1">
    <property type="nucleotide sequence ID" value="NZ_JBHEEX010000008.1"/>
</dbReference>
<proteinExistence type="inferred from homology"/>
<evidence type="ECO:0000256" key="10">
    <source>
        <dbReference type="ARBA" id="ARBA00023004"/>
    </source>
</evidence>
<evidence type="ECO:0000256" key="3">
    <source>
        <dbReference type="ARBA" id="ARBA00022448"/>
    </source>
</evidence>
<comment type="cofactor">
    <cofactor evidence="1">
        <name>heme b</name>
        <dbReference type="ChEBI" id="CHEBI:60344"/>
    </cofactor>
</comment>
<dbReference type="InterPro" id="IPR016174">
    <property type="entry name" value="Di-haem_cyt_TM"/>
</dbReference>
<dbReference type="InterPro" id="IPR011577">
    <property type="entry name" value="Cyt_b561_bac/Ni-Hgenase"/>
</dbReference>
<evidence type="ECO:0000256" key="1">
    <source>
        <dbReference type="ARBA" id="ARBA00001970"/>
    </source>
</evidence>
<protein>
    <submittedName>
        <fullName evidence="16">Cytochrome b561</fullName>
    </submittedName>
</protein>
<dbReference type="OrthoDB" id="1247465at2"/>
<feature type="domain" description="Cytochrome b561 bacterial/Ni-hydrogenase" evidence="15">
    <location>
        <begin position="9"/>
        <end position="182"/>
    </location>
</feature>
<keyword evidence="4" id="KW-1003">Cell membrane</keyword>
<evidence type="ECO:0000256" key="9">
    <source>
        <dbReference type="ARBA" id="ARBA00022989"/>
    </source>
</evidence>
<dbReference type="InterPro" id="IPR052168">
    <property type="entry name" value="Cytochrome_b561_oxidase"/>
</dbReference>
<dbReference type="SUPFAM" id="SSF81342">
    <property type="entry name" value="Transmembrane di-heme cytochromes"/>
    <property type="match status" value="1"/>
</dbReference>
<evidence type="ECO:0000256" key="7">
    <source>
        <dbReference type="ARBA" id="ARBA00022723"/>
    </source>
</evidence>
<dbReference type="GO" id="GO:0009055">
    <property type="term" value="F:electron transfer activity"/>
    <property type="evidence" value="ECO:0007669"/>
    <property type="project" value="InterPro"/>
</dbReference>
<dbReference type="PANTHER" id="PTHR30529">
    <property type="entry name" value="CYTOCHROME B561"/>
    <property type="match status" value="1"/>
</dbReference>
<evidence type="ECO:0000256" key="2">
    <source>
        <dbReference type="ARBA" id="ARBA00004651"/>
    </source>
</evidence>
<feature type="transmembrane region" description="Helical" evidence="14">
    <location>
        <begin position="93"/>
        <end position="111"/>
    </location>
</feature>
<evidence type="ECO:0000256" key="6">
    <source>
        <dbReference type="ARBA" id="ARBA00022692"/>
    </source>
</evidence>
<dbReference type="EMBL" id="PZZZ01000001">
    <property type="protein sequence ID" value="PTM98605.1"/>
    <property type="molecule type" value="Genomic_DNA"/>
</dbReference>
<keyword evidence="11 14" id="KW-0472">Membrane</keyword>
<evidence type="ECO:0000256" key="13">
    <source>
        <dbReference type="SAM" id="MobiDB-lite"/>
    </source>
</evidence>
<organism evidence="16 17">
    <name type="scientific">Mycoplana dimorpha</name>
    <dbReference type="NCBI Taxonomy" id="28320"/>
    <lineage>
        <taxon>Bacteria</taxon>
        <taxon>Pseudomonadati</taxon>
        <taxon>Pseudomonadota</taxon>
        <taxon>Alphaproteobacteria</taxon>
        <taxon>Hyphomicrobiales</taxon>
        <taxon>Rhizobiaceae</taxon>
        <taxon>Mycoplana</taxon>
    </lineage>
</organism>
<evidence type="ECO:0000256" key="11">
    <source>
        <dbReference type="ARBA" id="ARBA00023136"/>
    </source>
</evidence>
<dbReference type="Gene3D" id="1.20.950.20">
    <property type="entry name" value="Transmembrane di-heme cytochromes, Chain C"/>
    <property type="match status" value="1"/>
</dbReference>
<name>A0A2T5BHX1_MYCDI</name>
<sequence>MRRDRVNGYGFWAIGLHWLIAVLILGLVGLGFVMRRTAVDPALQFSLYQWHKSVGFVVLGLAVLRGLIWLVGRHPEAVASLGPVERRAALSTHLTLALLCLVVPLAGWAVASTTPLNIPTFFFDLVVIPPLPLGRSEAGEGFWSLVHAGAAYLLLALAALHAAAALYHHFVRRDEVLSRMLGRPGPHGPHAAPASPAPNPLQREGSKQ</sequence>
<feature type="transmembrane region" description="Helical" evidence="14">
    <location>
        <begin position="54"/>
        <end position="72"/>
    </location>
</feature>
<keyword evidence="9 14" id="KW-1133">Transmembrane helix</keyword>
<keyword evidence="3" id="KW-0813">Transport</keyword>
<dbReference type="PANTHER" id="PTHR30529:SF1">
    <property type="entry name" value="CYTOCHROME B561 HOMOLOG 2"/>
    <property type="match status" value="1"/>
</dbReference>
<evidence type="ECO:0000313" key="17">
    <source>
        <dbReference type="Proteomes" id="UP000241247"/>
    </source>
</evidence>
<comment type="subcellular location">
    <subcellularLocation>
        <location evidence="2">Cell membrane</location>
        <topology evidence="2">Multi-pass membrane protein</topology>
    </subcellularLocation>
</comment>
<reference evidence="16 17" key="1">
    <citation type="submission" date="2018-04" db="EMBL/GenBank/DDBJ databases">
        <title>Genomic Encyclopedia of Type Strains, Phase IV (KMG-IV): sequencing the most valuable type-strain genomes for metagenomic binning, comparative biology and taxonomic classification.</title>
        <authorList>
            <person name="Goeker M."/>
        </authorList>
    </citation>
    <scope>NUCLEOTIDE SEQUENCE [LARGE SCALE GENOMIC DNA]</scope>
    <source>
        <strain evidence="16 17">DSM 7138</strain>
    </source>
</reference>
<keyword evidence="17" id="KW-1185">Reference proteome</keyword>
<gene>
    <name evidence="16" type="ORF">C7449_101270</name>
</gene>
<accession>A0A2T5BHX1</accession>
<keyword evidence="7" id="KW-0479">Metal-binding</keyword>
<evidence type="ECO:0000256" key="14">
    <source>
        <dbReference type="SAM" id="Phobius"/>
    </source>
</evidence>
<dbReference type="GO" id="GO:0022904">
    <property type="term" value="P:respiratory electron transport chain"/>
    <property type="evidence" value="ECO:0007669"/>
    <property type="project" value="InterPro"/>
</dbReference>
<comment type="caution">
    <text evidence="16">The sequence shown here is derived from an EMBL/GenBank/DDBJ whole genome shotgun (WGS) entry which is preliminary data.</text>
</comment>
<feature type="region of interest" description="Disordered" evidence="13">
    <location>
        <begin position="182"/>
        <end position="208"/>
    </location>
</feature>
<dbReference type="Proteomes" id="UP000241247">
    <property type="component" value="Unassembled WGS sequence"/>
</dbReference>
<feature type="transmembrane region" description="Helical" evidence="14">
    <location>
        <begin position="150"/>
        <end position="170"/>
    </location>
</feature>
<evidence type="ECO:0000256" key="8">
    <source>
        <dbReference type="ARBA" id="ARBA00022982"/>
    </source>
</evidence>
<dbReference type="GO" id="GO:0046872">
    <property type="term" value="F:metal ion binding"/>
    <property type="evidence" value="ECO:0007669"/>
    <property type="project" value="UniProtKB-KW"/>
</dbReference>
<evidence type="ECO:0000256" key="12">
    <source>
        <dbReference type="ARBA" id="ARBA00037975"/>
    </source>
</evidence>
<evidence type="ECO:0000256" key="4">
    <source>
        <dbReference type="ARBA" id="ARBA00022475"/>
    </source>
</evidence>
<dbReference type="GO" id="GO:0005886">
    <property type="term" value="C:plasma membrane"/>
    <property type="evidence" value="ECO:0007669"/>
    <property type="project" value="UniProtKB-SubCell"/>
</dbReference>
<evidence type="ECO:0000256" key="5">
    <source>
        <dbReference type="ARBA" id="ARBA00022617"/>
    </source>
</evidence>
<evidence type="ECO:0000313" key="16">
    <source>
        <dbReference type="EMBL" id="PTM98605.1"/>
    </source>
</evidence>
<keyword evidence="5" id="KW-0349">Heme</keyword>
<feature type="transmembrane region" description="Helical" evidence="14">
    <location>
        <begin position="12"/>
        <end position="34"/>
    </location>
</feature>
<dbReference type="Pfam" id="PF01292">
    <property type="entry name" value="Ni_hydr_CYTB"/>
    <property type="match status" value="1"/>
</dbReference>
<dbReference type="GO" id="GO:0020037">
    <property type="term" value="F:heme binding"/>
    <property type="evidence" value="ECO:0007669"/>
    <property type="project" value="TreeGrafter"/>
</dbReference>
<keyword evidence="8" id="KW-0249">Electron transport</keyword>
<comment type="similarity">
    <text evidence="12">Belongs to the cytochrome b561 family.</text>
</comment>
<keyword evidence="10" id="KW-0408">Iron</keyword>
<evidence type="ECO:0000259" key="15">
    <source>
        <dbReference type="Pfam" id="PF01292"/>
    </source>
</evidence>
<keyword evidence="6 14" id="KW-0812">Transmembrane</keyword>
<dbReference type="AlphaFoldDB" id="A0A2T5BHX1"/>